<dbReference type="SUPFAM" id="SSF49899">
    <property type="entry name" value="Concanavalin A-like lectins/glucanases"/>
    <property type="match status" value="3"/>
</dbReference>
<keyword evidence="2" id="KW-0964">Secreted</keyword>
<dbReference type="Pfam" id="PF00054">
    <property type="entry name" value="Laminin_G_1"/>
    <property type="match status" value="3"/>
</dbReference>
<organism evidence="16">
    <name type="scientific">Clastoptera arizonana</name>
    <name type="common">Arizona spittle bug</name>
    <dbReference type="NCBI Taxonomy" id="38151"/>
    <lineage>
        <taxon>Eukaryota</taxon>
        <taxon>Metazoa</taxon>
        <taxon>Ecdysozoa</taxon>
        <taxon>Arthropoda</taxon>
        <taxon>Hexapoda</taxon>
        <taxon>Insecta</taxon>
        <taxon>Pterygota</taxon>
        <taxon>Neoptera</taxon>
        <taxon>Paraneoptera</taxon>
        <taxon>Hemiptera</taxon>
        <taxon>Auchenorrhyncha</taxon>
        <taxon>Cercopoidea</taxon>
        <taxon>Clastopteridae</taxon>
        <taxon>Clastoptera</taxon>
    </lineage>
</organism>
<evidence type="ECO:0000256" key="1">
    <source>
        <dbReference type="ARBA" id="ARBA00004302"/>
    </source>
</evidence>
<gene>
    <name evidence="16" type="ORF">g.10598</name>
</gene>
<dbReference type="InterPro" id="IPR001791">
    <property type="entry name" value="Laminin_G"/>
</dbReference>
<dbReference type="PROSITE" id="PS50027">
    <property type="entry name" value="EGF_LAM_2"/>
    <property type="match status" value="2"/>
</dbReference>
<dbReference type="PROSITE" id="PS50026">
    <property type="entry name" value="EGF_3"/>
    <property type="match status" value="4"/>
</dbReference>
<dbReference type="PANTHER" id="PTHR15036:SF83">
    <property type="entry name" value="AGRIN"/>
    <property type="match status" value="1"/>
</dbReference>
<dbReference type="SUPFAM" id="SSF57184">
    <property type="entry name" value="Growth factor receptor domain"/>
    <property type="match status" value="1"/>
</dbReference>
<dbReference type="GO" id="GO:0005604">
    <property type="term" value="C:basement membrane"/>
    <property type="evidence" value="ECO:0007669"/>
    <property type="project" value="UniProtKB-SubCell"/>
</dbReference>
<dbReference type="SMART" id="SM00180">
    <property type="entry name" value="EGF_Lam"/>
    <property type="match status" value="2"/>
</dbReference>
<feature type="disulfide bond" evidence="11">
    <location>
        <begin position="85"/>
        <end position="102"/>
    </location>
</feature>
<evidence type="ECO:0000256" key="4">
    <source>
        <dbReference type="ARBA" id="ARBA00022729"/>
    </source>
</evidence>
<dbReference type="GO" id="GO:0048731">
    <property type="term" value="P:system development"/>
    <property type="evidence" value="ECO:0007669"/>
    <property type="project" value="UniProtKB-ARBA"/>
</dbReference>
<evidence type="ECO:0000256" key="2">
    <source>
        <dbReference type="ARBA" id="ARBA00022525"/>
    </source>
</evidence>
<feature type="domain" description="EGF-like" evidence="13">
    <location>
        <begin position="660"/>
        <end position="697"/>
    </location>
</feature>
<dbReference type="EMBL" id="GEDC01030011">
    <property type="protein sequence ID" value="JAS07287.1"/>
    <property type="molecule type" value="Transcribed_RNA"/>
</dbReference>
<dbReference type="PRINTS" id="PR00011">
    <property type="entry name" value="EGFLAMININ"/>
</dbReference>
<feature type="domain" description="EGF-like" evidence="13">
    <location>
        <begin position="879"/>
        <end position="917"/>
    </location>
</feature>
<keyword evidence="7 10" id="KW-1015">Disulfide bond</keyword>
<feature type="disulfide bond" evidence="11">
    <location>
        <begin position="138"/>
        <end position="155"/>
    </location>
</feature>
<sequence>KPCNGESPVVDIVTGVELDCGNGPHRQDCPSDSYCHQTPHFARCCRKETGVYMISCEESWFGCCSDNKTPAQGPDNEGCPSSCGCNKLGSYSDACNADTEKCNCKPGVGGDKCDRCEPGYWGLPKITSGHQGCLPCGCSLFGSVREDCEQMTGRCVCKPGVQGQKCTVCAAPKQILGPNGCSSADVTTPTPTSCAELNCYFGAVCKESGGHARCDCTSSCSEDSSKVQQVVCGNDGQTFGSECQLKLYACRYQKDIAVQALGPCKEDMFVGTEWPVRRWTSGNHFTEPEDVSSPLSKSTRHLQVHNSRFQYTKIGEEEHNSIGNGRTKGHVIFGDRPTPATVQIVTNLLRDLCSVDFHCIIQNSICIGGACVCKEGYIESSDREDCLFKQDIGPETDILACSSNPCENGGECTDFGREEFTCSCLDGFGGTLCSDILQPRTYEIAAFNGNSYVRLKRLKAYHKLTIEIEFKTYANDGILFYNQQHADGTGDFVSLAIVNGFVEFRYNLGNGPVVLTTIERIQMRKFHRVVAKRYQRDGLLQLDNSDPVAGQSQGTLKALDLLEDAYIGYVPTSVNKVFENLGTSNGLMGCIRRLKVGRRFVELHEGRDSMVEEVVGVKECGDNPCATLPCQNGATCHPIDTLKYKCSCSANFTGEFCEIRVNPCVSNPCSFGSTCEPLPQGGFTCKCIPGRKGQSCQHFDEDFIDFPIPEFFGESYLEAPKLENVGRAFSLEVWFLSFAENGVLLYNGRSTDGRGDFISLNLFDSYVQFRFDLGSGIANITTEEKIKLGTWHSARVSRLDRDGTLQLDNGTIARGSSGASLNELNLELPLYIGGVVNISEVNRDAGITSGLVGAIQQVFVNGHRWTRLGLDGYKISRYQDGPCPPEENPCLNNGICLPILNKFACKCDIRFSGETCNKFSDSEENRDVAVRFDGNTILQYPKKVQNGLKNANISFITNTSNLVEDYFYEEEYIEEEEDIEEDFLETDEFDMYDEEDFEFFDEGKGKRINRYEISIKTKEANGLLLWAHRGKSLLRKFLALAVVEGFPELSFSLGKKDELVTIRSKVQINDGEWHTLTIQRRKRVAQIHVDNEVPVRVQVNSKGAMLGSNAKLWIGGAANLPPELPTAYYLNYVGCIQRLVVDKKVVDLLRLNPSLHSESCYDV</sequence>
<dbReference type="InterPro" id="IPR013320">
    <property type="entry name" value="ConA-like_dom_sf"/>
</dbReference>
<dbReference type="PROSITE" id="PS01248">
    <property type="entry name" value="EGF_LAM_1"/>
    <property type="match status" value="1"/>
</dbReference>
<accession>A0A1B6C1A7</accession>
<dbReference type="GO" id="GO:0009653">
    <property type="term" value="P:anatomical structure morphogenesis"/>
    <property type="evidence" value="ECO:0007669"/>
    <property type="project" value="UniProtKB-ARBA"/>
</dbReference>
<dbReference type="AlphaFoldDB" id="A0A1B6C1A7"/>
<keyword evidence="4" id="KW-0732">Signal</keyword>
<dbReference type="CDD" id="cd00104">
    <property type="entry name" value="KAZAL_FS"/>
    <property type="match status" value="1"/>
</dbReference>
<feature type="disulfide bond" evidence="10">
    <location>
        <begin position="687"/>
        <end position="696"/>
    </location>
</feature>
<feature type="domain" description="EGF-like" evidence="13">
    <location>
        <begin position="621"/>
        <end position="658"/>
    </location>
</feature>
<dbReference type="SMART" id="SM00181">
    <property type="entry name" value="EGF"/>
    <property type="match status" value="5"/>
</dbReference>
<feature type="domain" description="Laminin G" evidence="12">
    <location>
        <begin position="706"/>
        <end position="883"/>
    </location>
</feature>
<feature type="disulfide bond" evidence="11">
    <location>
        <begin position="136"/>
        <end position="148"/>
    </location>
</feature>
<protein>
    <recommendedName>
        <fullName evidence="17">Agrin</fullName>
    </recommendedName>
</protein>
<dbReference type="SMART" id="SM00280">
    <property type="entry name" value="KAZAL"/>
    <property type="match status" value="1"/>
</dbReference>
<evidence type="ECO:0000259" key="13">
    <source>
        <dbReference type="PROSITE" id="PS50026"/>
    </source>
</evidence>
<dbReference type="InterPro" id="IPR002049">
    <property type="entry name" value="LE_dom"/>
</dbReference>
<dbReference type="PANTHER" id="PTHR15036">
    <property type="entry name" value="PIKACHURIN-LIKE PROTEIN"/>
    <property type="match status" value="1"/>
</dbReference>
<feature type="disulfide bond" evidence="11">
    <location>
        <begin position="83"/>
        <end position="95"/>
    </location>
</feature>
<dbReference type="InterPro" id="IPR002350">
    <property type="entry name" value="Kazal_dom"/>
</dbReference>
<keyword evidence="9 11" id="KW-0424">Laminin EGF-like domain</keyword>
<keyword evidence="10" id="KW-0245">EGF-like domain</keyword>
<dbReference type="Gene3D" id="3.30.60.30">
    <property type="match status" value="1"/>
</dbReference>
<dbReference type="PROSITE" id="PS50025">
    <property type="entry name" value="LAM_G_DOMAIN"/>
    <property type="match status" value="3"/>
</dbReference>
<feature type="non-terminal residue" evidence="16">
    <location>
        <position position="1"/>
    </location>
</feature>
<feature type="domain" description="Laminin EGF-like" evidence="14">
    <location>
        <begin position="83"/>
        <end position="135"/>
    </location>
</feature>
<dbReference type="FunFam" id="2.10.25.10:FF:000209">
    <property type="entry name" value="Laminin subunit alpha 5"/>
    <property type="match status" value="1"/>
</dbReference>
<evidence type="ECO:0000256" key="9">
    <source>
        <dbReference type="ARBA" id="ARBA00023292"/>
    </source>
</evidence>
<dbReference type="GO" id="GO:0030154">
    <property type="term" value="P:cell differentiation"/>
    <property type="evidence" value="ECO:0007669"/>
    <property type="project" value="UniProtKB-ARBA"/>
</dbReference>
<evidence type="ECO:0000256" key="10">
    <source>
        <dbReference type="PROSITE-ProRule" id="PRU00076"/>
    </source>
</evidence>
<dbReference type="CDD" id="cd00055">
    <property type="entry name" value="EGF_Lam"/>
    <property type="match status" value="2"/>
</dbReference>
<evidence type="ECO:0000259" key="12">
    <source>
        <dbReference type="PROSITE" id="PS50025"/>
    </source>
</evidence>
<dbReference type="InterPro" id="IPR000742">
    <property type="entry name" value="EGF"/>
</dbReference>
<dbReference type="Gene3D" id="2.10.25.10">
    <property type="entry name" value="Laminin"/>
    <property type="match status" value="6"/>
</dbReference>
<dbReference type="PROSITE" id="PS00022">
    <property type="entry name" value="EGF_1"/>
    <property type="match status" value="4"/>
</dbReference>
<feature type="domain" description="Laminin EGF-like" evidence="14">
    <location>
        <begin position="136"/>
        <end position="183"/>
    </location>
</feature>
<keyword evidence="3" id="KW-0272">Extracellular matrix</keyword>
<evidence type="ECO:0000259" key="15">
    <source>
        <dbReference type="PROSITE" id="PS51465"/>
    </source>
</evidence>
<dbReference type="Pfam" id="PF07648">
    <property type="entry name" value="Kazal_2"/>
    <property type="match status" value="1"/>
</dbReference>
<keyword evidence="8" id="KW-0325">Glycoprotein</keyword>
<dbReference type="InterPro" id="IPR036058">
    <property type="entry name" value="Kazal_dom_sf"/>
</dbReference>
<dbReference type="Pfam" id="PF00008">
    <property type="entry name" value="EGF"/>
    <property type="match status" value="2"/>
</dbReference>
<feature type="domain" description="Laminin G" evidence="12">
    <location>
        <begin position="986"/>
        <end position="1160"/>
    </location>
</feature>
<dbReference type="InterPro" id="IPR050372">
    <property type="entry name" value="Neurexin-related_CASP"/>
</dbReference>
<evidence type="ECO:0000259" key="14">
    <source>
        <dbReference type="PROSITE" id="PS50027"/>
    </source>
</evidence>
<dbReference type="PROSITE" id="PS01186">
    <property type="entry name" value="EGF_2"/>
    <property type="match status" value="1"/>
</dbReference>
<dbReference type="GO" id="GO:0048513">
    <property type="term" value="P:animal organ development"/>
    <property type="evidence" value="ECO:0007669"/>
    <property type="project" value="UniProtKB-ARBA"/>
</dbReference>
<evidence type="ECO:0000256" key="8">
    <source>
        <dbReference type="ARBA" id="ARBA00023180"/>
    </source>
</evidence>
<keyword evidence="6" id="KW-0084">Basement membrane</keyword>
<reference evidence="16" key="1">
    <citation type="submission" date="2015-12" db="EMBL/GenBank/DDBJ databases">
        <title>De novo transcriptome assembly of four potential Pierce s Disease insect vectors from Arizona vineyards.</title>
        <authorList>
            <person name="Tassone E.E."/>
        </authorList>
    </citation>
    <scope>NUCLEOTIDE SEQUENCE</scope>
</reference>
<evidence type="ECO:0000256" key="11">
    <source>
        <dbReference type="PROSITE-ProRule" id="PRU00460"/>
    </source>
</evidence>
<dbReference type="CDD" id="cd00054">
    <property type="entry name" value="EGF_CA"/>
    <property type="match status" value="4"/>
</dbReference>
<dbReference type="Pfam" id="PF00053">
    <property type="entry name" value="EGF_laminin"/>
    <property type="match status" value="2"/>
</dbReference>
<evidence type="ECO:0008006" key="17">
    <source>
        <dbReference type="Google" id="ProtNLM"/>
    </source>
</evidence>
<dbReference type="SMART" id="SM00179">
    <property type="entry name" value="EGF_CA"/>
    <property type="match status" value="4"/>
</dbReference>
<name>A0A1B6C1A7_9HEMI</name>
<feature type="disulfide bond" evidence="11">
    <location>
        <begin position="104"/>
        <end position="113"/>
    </location>
</feature>
<dbReference type="CDD" id="cd00110">
    <property type="entry name" value="LamG"/>
    <property type="match status" value="3"/>
</dbReference>
<dbReference type="GO" id="GO:0005509">
    <property type="term" value="F:calcium ion binding"/>
    <property type="evidence" value="ECO:0007669"/>
    <property type="project" value="InterPro"/>
</dbReference>
<keyword evidence="5" id="KW-0677">Repeat</keyword>
<evidence type="ECO:0000313" key="16">
    <source>
        <dbReference type="EMBL" id="JAS07287.1"/>
    </source>
</evidence>
<comment type="caution">
    <text evidence="10">Lacks conserved residue(s) required for the propagation of feature annotation.</text>
</comment>
<feature type="disulfide bond" evidence="10">
    <location>
        <begin position="648"/>
        <end position="657"/>
    </location>
</feature>
<proteinExistence type="predicted"/>
<evidence type="ECO:0000256" key="6">
    <source>
        <dbReference type="ARBA" id="ARBA00022869"/>
    </source>
</evidence>
<dbReference type="InterPro" id="IPR001881">
    <property type="entry name" value="EGF-like_Ca-bd_dom"/>
</dbReference>
<dbReference type="Gene3D" id="2.60.120.200">
    <property type="match status" value="3"/>
</dbReference>
<feature type="disulfide bond" evidence="10">
    <location>
        <begin position="907"/>
        <end position="916"/>
    </location>
</feature>
<feature type="domain" description="Kazal-like" evidence="15">
    <location>
        <begin position="208"/>
        <end position="266"/>
    </location>
</feature>
<dbReference type="SUPFAM" id="SSF57196">
    <property type="entry name" value="EGF/Laminin"/>
    <property type="match status" value="2"/>
</dbReference>
<feature type="disulfide bond" evidence="10">
    <location>
        <begin position="424"/>
        <end position="433"/>
    </location>
</feature>
<feature type="domain" description="EGF-like" evidence="13">
    <location>
        <begin position="397"/>
        <end position="434"/>
    </location>
</feature>
<feature type="disulfide bond" evidence="11">
    <location>
        <begin position="157"/>
        <end position="166"/>
    </location>
</feature>
<evidence type="ECO:0000256" key="7">
    <source>
        <dbReference type="ARBA" id="ARBA00023157"/>
    </source>
</evidence>
<dbReference type="SMART" id="SM00282">
    <property type="entry name" value="LamG"/>
    <property type="match status" value="3"/>
</dbReference>
<dbReference type="FunFam" id="2.10.25.10:FF:000134">
    <property type="entry name" value="Transmembrane agrin"/>
    <property type="match status" value="1"/>
</dbReference>
<dbReference type="PROSITE" id="PS51465">
    <property type="entry name" value="KAZAL_2"/>
    <property type="match status" value="1"/>
</dbReference>
<evidence type="ECO:0000256" key="5">
    <source>
        <dbReference type="ARBA" id="ARBA00022737"/>
    </source>
</evidence>
<comment type="subcellular location">
    <subcellularLocation>
        <location evidence="1">Secreted</location>
        <location evidence="1">Extracellular space</location>
        <location evidence="1">Extracellular matrix</location>
        <location evidence="1">Basement membrane</location>
    </subcellularLocation>
</comment>
<feature type="domain" description="Laminin G" evidence="12">
    <location>
        <begin position="442"/>
        <end position="620"/>
    </location>
</feature>
<dbReference type="InterPro" id="IPR009030">
    <property type="entry name" value="Growth_fac_rcpt_cys_sf"/>
</dbReference>
<evidence type="ECO:0000256" key="3">
    <source>
        <dbReference type="ARBA" id="ARBA00022530"/>
    </source>
</evidence>
<dbReference type="SUPFAM" id="SSF100895">
    <property type="entry name" value="Kazal-type serine protease inhibitors"/>
    <property type="match status" value="1"/>
</dbReference>
<dbReference type="GO" id="GO:0005576">
    <property type="term" value="C:extracellular region"/>
    <property type="evidence" value="ECO:0007669"/>
    <property type="project" value="UniProtKB-ARBA"/>
</dbReference>